<proteinExistence type="predicted"/>
<reference evidence="2 3" key="1">
    <citation type="submission" date="2024-01" db="EMBL/GenBank/DDBJ databases">
        <title>Genome assemblies of Stephania.</title>
        <authorList>
            <person name="Yang L."/>
        </authorList>
    </citation>
    <scope>NUCLEOTIDE SEQUENCE [LARGE SCALE GENOMIC DNA]</scope>
    <source>
        <strain evidence="2">JXDWG</strain>
        <tissue evidence="2">Leaf</tissue>
    </source>
</reference>
<gene>
    <name evidence="2" type="ORF">Scep_027779</name>
</gene>
<accession>A0AAP0ED86</accession>
<name>A0AAP0ED86_9MAGN</name>
<evidence type="ECO:0000313" key="3">
    <source>
        <dbReference type="Proteomes" id="UP001419268"/>
    </source>
</evidence>
<evidence type="ECO:0000313" key="2">
    <source>
        <dbReference type="EMBL" id="KAK9088697.1"/>
    </source>
</evidence>
<evidence type="ECO:0000256" key="1">
    <source>
        <dbReference type="SAM" id="MobiDB-lite"/>
    </source>
</evidence>
<keyword evidence="3" id="KW-1185">Reference proteome</keyword>
<feature type="compositionally biased region" description="Basic and acidic residues" evidence="1">
    <location>
        <begin position="1"/>
        <end position="13"/>
    </location>
</feature>
<comment type="caution">
    <text evidence="2">The sequence shown here is derived from an EMBL/GenBank/DDBJ whole genome shotgun (WGS) entry which is preliminary data.</text>
</comment>
<organism evidence="2 3">
    <name type="scientific">Stephania cephalantha</name>
    <dbReference type="NCBI Taxonomy" id="152367"/>
    <lineage>
        <taxon>Eukaryota</taxon>
        <taxon>Viridiplantae</taxon>
        <taxon>Streptophyta</taxon>
        <taxon>Embryophyta</taxon>
        <taxon>Tracheophyta</taxon>
        <taxon>Spermatophyta</taxon>
        <taxon>Magnoliopsida</taxon>
        <taxon>Ranunculales</taxon>
        <taxon>Menispermaceae</taxon>
        <taxon>Menispermoideae</taxon>
        <taxon>Cissampelideae</taxon>
        <taxon>Stephania</taxon>
    </lineage>
</organism>
<sequence>MWRMATIEERRPGDSGTDGQRLDEPARHRPLAWCRQWRRHYVGMAPGQDMAVYRNPLATSWFELGAVSGVVVCESLHCLFFSSAVRSFGLTPSSNSSSLLAPPMYKEGIKYAGFEHNFDFFP</sequence>
<dbReference type="EMBL" id="JBBNAG010000012">
    <property type="protein sequence ID" value="KAK9088697.1"/>
    <property type="molecule type" value="Genomic_DNA"/>
</dbReference>
<dbReference type="Proteomes" id="UP001419268">
    <property type="component" value="Unassembled WGS sequence"/>
</dbReference>
<feature type="region of interest" description="Disordered" evidence="1">
    <location>
        <begin position="1"/>
        <end position="24"/>
    </location>
</feature>
<protein>
    <submittedName>
        <fullName evidence="2">Uncharacterized protein</fullName>
    </submittedName>
</protein>
<dbReference type="AlphaFoldDB" id="A0AAP0ED86"/>